<dbReference type="InterPro" id="IPR004154">
    <property type="entry name" value="Anticodon-bd"/>
</dbReference>
<organism evidence="14 15">
    <name type="scientific">Oceanithermus desulfurans NBRC 100063</name>
    <dbReference type="NCBI Taxonomy" id="1227550"/>
    <lineage>
        <taxon>Bacteria</taxon>
        <taxon>Thermotogati</taxon>
        <taxon>Deinococcota</taxon>
        <taxon>Deinococci</taxon>
        <taxon>Thermales</taxon>
        <taxon>Thermaceae</taxon>
        <taxon>Oceanithermus</taxon>
    </lineage>
</organism>
<comment type="similarity">
    <text evidence="11 12">Belongs to the class-II aminoacyl-tRNA synthetase family. ProS type 3 subfamily.</text>
</comment>
<name>A0A511RHY2_9DEIN</name>
<evidence type="ECO:0000256" key="12">
    <source>
        <dbReference type="HAMAP-Rule" id="MF_01571"/>
    </source>
</evidence>
<reference evidence="14 15" key="1">
    <citation type="submission" date="2019-07" db="EMBL/GenBank/DDBJ databases">
        <title>Whole genome shotgun sequence of Oceanithermus desulfurans NBRC 100063.</title>
        <authorList>
            <person name="Hosoyama A."/>
            <person name="Uohara A."/>
            <person name="Ohji S."/>
            <person name="Ichikawa N."/>
        </authorList>
    </citation>
    <scope>NUCLEOTIDE SEQUENCE [LARGE SCALE GENOMIC DNA]</scope>
    <source>
        <strain evidence="14 15">NBRC 100063</strain>
    </source>
</reference>
<feature type="domain" description="Aminoacyl-transfer RNA synthetases class-II family profile" evidence="13">
    <location>
        <begin position="34"/>
        <end position="282"/>
    </location>
</feature>
<comment type="subunit">
    <text evidence="2 12">Homodimer.</text>
</comment>
<dbReference type="Pfam" id="PF09180">
    <property type="entry name" value="ProRS-C_1"/>
    <property type="match status" value="1"/>
</dbReference>
<dbReference type="SUPFAM" id="SSF64586">
    <property type="entry name" value="C-terminal domain of ProRS"/>
    <property type="match status" value="1"/>
</dbReference>
<evidence type="ECO:0000256" key="1">
    <source>
        <dbReference type="ARBA" id="ARBA00004496"/>
    </source>
</evidence>
<comment type="catalytic activity">
    <reaction evidence="9 12">
        <text>tRNA(Pro) + L-proline + ATP = L-prolyl-tRNA(Pro) + AMP + diphosphate</text>
        <dbReference type="Rhea" id="RHEA:14305"/>
        <dbReference type="Rhea" id="RHEA-COMP:9700"/>
        <dbReference type="Rhea" id="RHEA-COMP:9702"/>
        <dbReference type="ChEBI" id="CHEBI:30616"/>
        <dbReference type="ChEBI" id="CHEBI:33019"/>
        <dbReference type="ChEBI" id="CHEBI:60039"/>
        <dbReference type="ChEBI" id="CHEBI:78442"/>
        <dbReference type="ChEBI" id="CHEBI:78532"/>
        <dbReference type="ChEBI" id="CHEBI:456215"/>
        <dbReference type="EC" id="6.1.1.15"/>
    </reaction>
</comment>
<dbReference type="Gene3D" id="3.40.50.800">
    <property type="entry name" value="Anticodon-binding domain"/>
    <property type="match status" value="1"/>
</dbReference>
<comment type="caution">
    <text evidence="14">The sequence shown here is derived from an EMBL/GenBank/DDBJ whole genome shotgun (WGS) entry which is preliminary data.</text>
</comment>
<dbReference type="RefSeq" id="WP_147145842.1">
    <property type="nucleotide sequence ID" value="NZ_BJXN01000003.1"/>
</dbReference>
<dbReference type="InterPro" id="IPR045864">
    <property type="entry name" value="aa-tRNA-synth_II/BPL/LPL"/>
</dbReference>
<dbReference type="GO" id="GO:0005737">
    <property type="term" value="C:cytoplasm"/>
    <property type="evidence" value="ECO:0007669"/>
    <property type="project" value="UniProtKB-SubCell"/>
</dbReference>
<keyword evidence="6 12" id="KW-0067">ATP-binding</keyword>
<dbReference type="PANTHER" id="PTHR43382:SF2">
    <property type="entry name" value="BIFUNCTIONAL GLUTAMATE_PROLINE--TRNA LIGASE"/>
    <property type="match status" value="1"/>
</dbReference>
<evidence type="ECO:0000313" key="15">
    <source>
        <dbReference type="Proteomes" id="UP000321827"/>
    </source>
</evidence>
<dbReference type="InterPro" id="IPR004499">
    <property type="entry name" value="Pro-tRNA-ligase_IIa_arc-type"/>
</dbReference>
<keyword evidence="8 12" id="KW-0030">Aminoacyl-tRNA synthetase</keyword>
<gene>
    <name evidence="12 14" type="primary">proS</name>
    <name evidence="14" type="ORF">ODE01S_06820</name>
</gene>
<dbReference type="CDD" id="cd00778">
    <property type="entry name" value="ProRS_core_arch_euk"/>
    <property type="match status" value="1"/>
</dbReference>
<dbReference type="SUPFAM" id="SSF52954">
    <property type="entry name" value="Class II aaRS ABD-related"/>
    <property type="match status" value="1"/>
</dbReference>
<evidence type="ECO:0000256" key="3">
    <source>
        <dbReference type="ARBA" id="ARBA00022490"/>
    </source>
</evidence>
<accession>A0A511RHY2</accession>
<keyword evidence="3 12" id="KW-0963">Cytoplasm</keyword>
<dbReference type="Gene3D" id="3.30.930.10">
    <property type="entry name" value="Bira Bifunctional Protein, Domain 2"/>
    <property type="match status" value="1"/>
</dbReference>
<dbReference type="FunFam" id="3.40.50.800:FF:000005">
    <property type="entry name" value="bifunctional glutamate/proline--tRNA ligase"/>
    <property type="match status" value="1"/>
</dbReference>
<evidence type="ECO:0000256" key="8">
    <source>
        <dbReference type="ARBA" id="ARBA00023146"/>
    </source>
</evidence>
<keyword evidence="7 12" id="KW-0648">Protein biosynthesis</keyword>
<comment type="subcellular location">
    <subcellularLocation>
        <location evidence="1 12">Cytoplasm</location>
    </subcellularLocation>
</comment>
<evidence type="ECO:0000256" key="9">
    <source>
        <dbReference type="ARBA" id="ARBA00047671"/>
    </source>
</evidence>
<dbReference type="Pfam" id="PF00587">
    <property type="entry name" value="tRNA-synt_2b"/>
    <property type="match status" value="1"/>
</dbReference>
<dbReference type="InterPro" id="IPR006195">
    <property type="entry name" value="aa-tRNA-synth_II"/>
</dbReference>
<dbReference type="Proteomes" id="UP000321827">
    <property type="component" value="Unassembled WGS sequence"/>
</dbReference>
<dbReference type="GO" id="GO:0017101">
    <property type="term" value="C:aminoacyl-tRNA synthetase multienzyme complex"/>
    <property type="evidence" value="ECO:0007669"/>
    <property type="project" value="TreeGrafter"/>
</dbReference>
<dbReference type="FunFam" id="3.30.930.10:FF:000023">
    <property type="entry name" value="Proline--tRNA ligase"/>
    <property type="match status" value="1"/>
</dbReference>
<evidence type="ECO:0000256" key="5">
    <source>
        <dbReference type="ARBA" id="ARBA00022741"/>
    </source>
</evidence>
<keyword evidence="5 12" id="KW-0547">Nucleotide-binding</keyword>
<dbReference type="InterPro" id="IPR033721">
    <property type="entry name" value="ProRS_core_arch_euk"/>
</dbReference>
<dbReference type="NCBIfam" id="TIGR00408">
    <property type="entry name" value="proS_fam_I"/>
    <property type="match status" value="1"/>
</dbReference>
<dbReference type="GO" id="GO:0005524">
    <property type="term" value="F:ATP binding"/>
    <property type="evidence" value="ECO:0007669"/>
    <property type="project" value="UniProtKB-UniRule"/>
</dbReference>
<dbReference type="OrthoDB" id="9809052at2"/>
<dbReference type="EMBL" id="BJXN01000003">
    <property type="protein sequence ID" value="GEM89248.1"/>
    <property type="molecule type" value="Genomic_DNA"/>
</dbReference>
<evidence type="ECO:0000259" key="13">
    <source>
        <dbReference type="PROSITE" id="PS50862"/>
    </source>
</evidence>
<dbReference type="HAMAP" id="MF_01571">
    <property type="entry name" value="Pro_tRNA_synth_type3"/>
    <property type="match status" value="1"/>
</dbReference>
<dbReference type="InterPro" id="IPR017449">
    <property type="entry name" value="Pro-tRNA_synth_II"/>
</dbReference>
<dbReference type="InterPro" id="IPR002314">
    <property type="entry name" value="aa-tRNA-synt_IIb"/>
</dbReference>
<dbReference type="InterPro" id="IPR036621">
    <property type="entry name" value="Anticodon-bd_dom_sf"/>
</dbReference>
<sequence length="478" mass="54524">MAKEQGVTPQSQDFSEWYIDVIQKAELVDYGPVRGTMVMRPYGYALWENLQRELDRMIKETGHQNAYFPLFIPMSFLQKEAEHVEGFAPELAVVTHAGGEELEEPLAVRPTSETVIGYMWSKWIGSWRDLPVLMNQWANVVRWEKRPRPFLRTTEFLWQEGHTAHATREEAEEETRRMLGVYAKLARDYAAIPVWEGMKTEKEKFAGAVYTTTIEAMMRDGKALQAGTSHFLGQNFARAFEITFQDQDLEEKYVWTTSWGLSTRMIGAIIMAHGDDQGLILPPKLAPVQVVIVPIYRKNTREVVLEAARALAREIRRAGVRVHTDDRDQYSPGYKFNEWELKGVPLRIEIGPRDVEAGHAVLKSRLGGEKEFIGLRDLPGLLPERLEAFHRALYERALAFREAGVRRVDDYDAFKAQVEQGFAAAFHCGEAACEKAIQEETKATTRLIPFDFPDEEGVCVRCGKPSAYGKRVLFAKAY</sequence>
<dbReference type="Gene3D" id="3.30.110.30">
    <property type="entry name" value="C-terminal domain of ProRS"/>
    <property type="match status" value="1"/>
</dbReference>
<evidence type="ECO:0000256" key="4">
    <source>
        <dbReference type="ARBA" id="ARBA00022598"/>
    </source>
</evidence>
<dbReference type="CDD" id="cd00862">
    <property type="entry name" value="ProRS_anticodon_zinc"/>
    <property type="match status" value="1"/>
</dbReference>
<proteinExistence type="inferred from homology"/>
<dbReference type="AlphaFoldDB" id="A0A511RHY2"/>
<dbReference type="PRINTS" id="PR01046">
    <property type="entry name" value="TRNASYNTHPRO"/>
</dbReference>
<dbReference type="EC" id="6.1.1.15" evidence="12"/>
<evidence type="ECO:0000256" key="2">
    <source>
        <dbReference type="ARBA" id="ARBA00011738"/>
    </source>
</evidence>
<evidence type="ECO:0000256" key="7">
    <source>
        <dbReference type="ARBA" id="ARBA00022917"/>
    </source>
</evidence>
<evidence type="ECO:0000256" key="6">
    <source>
        <dbReference type="ARBA" id="ARBA00022840"/>
    </source>
</evidence>
<keyword evidence="4 12" id="KW-0436">Ligase</keyword>
<dbReference type="InterPro" id="IPR002316">
    <property type="entry name" value="Pro-tRNA-ligase_IIa"/>
</dbReference>
<comment type="domain">
    <text evidence="12">Consists of three domains: the N-terminal catalytic domain, the anticodon-binding domain and the C-terminal extension.</text>
</comment>
<dbReference type="PANTHER" id="PTHR43382">
    <property type="entry name" value="PROLYL-TRNA SYNTHETASE"/>
    <property type="match status" value="1"/>
</dbReference>
<comment type="function">
    <text evidence="10">Catalyzes the attachment of proline to tRNA(Pro) in a two-step reaction: proline is first activated by ATP to form Pro-AMP and then transferred to the acceptor end of tRNA(Pro). Can inadvertently accommodate and process cysteine.</text>
</comment>
<evidence type="ECO:0000256" key="10">
    <source>
        <dbReference type="ARBA" id="ARBA00055834"/>
    </source>
</evidence>
<evidence type="ECO:0000313" key="14">
    <source>
        <dbReference type="EMBL" id="GEM89248.1"/>
    </source>
</evidence>
<evidence type="ECO:0000256" key="11">
    <source>
        <dbReference type="ARBA" id="ARBA00060806"/>
    </source>
</evidence>
<dbReference type="SUPFAM" id="SSF55681">
    <property type="entry name" value="Class II aaRS and biotin synthetases"/>
    <property type="match status" value="1"/>
</dbReference>
<dbReference type="InterPro" id="IPR016061">
    <property type="entry name" value="Pro-tRNA_ligase_II_C"/>
</dbReference>
<dbReference type="GO" id="GO:0004827">
    <property type="term" value="F:proline-tRNA ligase activity"/>
    <property type="evidence" value="ECO:0007669"/>
    <property type="project" value="UniProtKB-UniRule"/>
</dbReference>
<dbReference type="PROSITE" id="PS50862">
    <property type="entry name" value="AA_TRNA_LIGASE_II"/>
    <property type="match status" value="1"/>
</dbReference>
<dbReference type="SMART" id="SM00946">
    <property type="entry name" value="ProRS-C_1"/>
    <property type="match status" value="1"/>
</dbReference>
<protein>
    <recommendedName>
        <fullName evidence="12">Proline--tRNA ligase</fullName>
        <ecNumber evidence="12">6.1.1.15</ecNumber>
    </recommendedName>
    <alternativeName>
        <fullName evidence="12">Prolyl-tRNA synthetase</fullName>
        <shortName evidence="12">ProRS</shortName>
    </alternativeName>
</protein>
<dbReference type="GO" id="GO:0006433">
    <property type="term" value="P:prolyl-tRNA aminoacylation"/>
    <property type="evidence" value="ECO:0007669"/>
    <property type="project" value="UniProtKB-UniRule"/>
</dbReference>
<dbReference type="Pfam" id="PF03129">
    <property type="entry name" value="HGTP_anticodon"/>
    <property type="match status" value="1"/>
</dbReference>